<dbReference type="PANTHER" id="PTHR43595:SF2">
    <property type="entry name" value="SMALL RIBOSOMAL SUBUNIT PROTEIN MS42"/>
    <property type="match status" value="1"/>
</dbReference>
<comment type="similarity">
    <text evidence="2 8">Belongs to the iron/manganese superoxide dismutase family.</text>
</comment>
<feature type="binding site" evidence="7">
    <location>
        <position position="91"/>
    </location>
    <ligand>
        <name>Mn(2+)</name>
        <dbReference type="ChEBI" id="CHEBI:29035"/>
    </ligand>
</feature>
<evidence type="ECO:0000256" key="7">
    <source>
        <dbReference type="PIRSR" id="PIRSR000349-1"/>
    </source>
</evidence>
<evidence type="ECO:0000256" key="1">
    <source>
        <dbReference type="ARBA" id="ARBA00001962"/>
    </source>
</evidence>
<evidence type="ECO:0000256" key="2">
    <source>
        <dbReference type="ARBA" id="ARBA00008714"/>
    </source>
</evidence>
<feature type="domain" description="Manganese/iron superoxide dismutase N-terminal" evidence="9">
    <location>
        <begin position="17"/>
        <end position="99"/>
    </location>
</feature>
<keyword evidence="4 8" id="KW-0560">Oxidoreductase</keyword>
<dbReference type="EC" id="1.15.1.1" evidence="8"/>
<evidence type="ECO:0000256" key="5">
    <source>
        <dbReference type="ARBA" id="ARBA00023004"/>
    </source>
</evidence>
<dbReference type="SUPFAM" id="SSF46609">
    <property type="entry name" value="Fe,Mn superoxide dismutase (SOD), N-terminal domain"/>
    <property type="match status" value="1"/>
</dbReference>
<evidence type="ECO:0000256" key="3">
    <source>
        <dbReference type="ARBA" id="ARBA00022723"/>
    </source>
</evidence>
<dbReference type="FunFam" id="1.10.287.990:FF:000001">
    <property type="entry name" value="Superoxide dismutase"/>
    <property type="match status" value="1"/>
</dbReference>
<evidence type="ECO:0000256" key="6">
    <source>
        <dbReference type="ARBA" id="ARBA00049204"/>
    </source>
</evidence>
<dbReference type="EMBL" id="CDMY01000319">
    <property type="protein sequence ID" value="CEM02146.1"/>
    <property type="molecule type" value="Genomic_DNA"/>
</dbReference>
<name>A0A0G4EVM8_VITBC</name>
<feature type="binding site" evidence="7">
    <location>
        <position position="176"/>
    </location>
    <ligand>
        <name>Mn(2+)</name>
        <dbReference type="ChEBI" id="CHEBI:29035"/>
    </ligand>
</feature>
<evidence type="ECO:0000256" key="8">
    <source>
        <dbReference type="RuleBase" id="RU000414"/>
    </source>
</evidence>
<dbReference type="Pfam" id="PF00081">
    <property type="entry name" value="Sod_Fe_N"/>
    <property type="match status" value="1"/>
</dbReference>
<dbReference type="InterPro" id="IPR036314">
    <property type="entry name" value="SOD_C_sf"/>
</dbReference>
<dbReference type="InterPro" id="IPR019831">
    <property type="entry name" value="Mn/Fe_SOD_N"/>
</dbReference>
<dbReference type="Pfam" id="PF02777">
    <property type="entry name" value="Sod_Fe_C"/>
    <property type="match status" value="1"/>
</dbReference>
<evidence type="ECO:0000313" key="11">
    <source>
        <dbReference type="EMBL" id="CEM02146.1"/>
    </source>
</evidence>
<reference evidence="11 12" key="1">
    <citation type="submission" date="2014-11" db="EMBL/GenBank/DDBJ databases">
        <authorList>
            <person name="Zhu J."/>
            <person name="Qi W."/>
            <person name="Song R."/>
        </authorList>
    </citation>
    <scope>NUCLEOTIDE SEQUENCE [LARGE SCALE GENOMIC DNA]</scope>
</reference>
<dbReference type="VEuPathDB" id="CryptoDB:Vbra_1709"/>
<dbReference type="STRING" id="1169540.A0A0G4EVM8"/>
<evidence type="ECO:0000313" key="12">
    <source>
        <dbReference type="Proteomes" id="UP000041254"/>
    </source>
</evidence>
<dbReference type="Gene3D" id="1.10.287.990">
    <property type="entry name" value="Fe,Mn superoxide dismutase (SOD) domain"/>
    <property type="match status" value="1"/>
</dbReference>
<dbReference type="OrthoDB" id="239262at2759"/>
<dbReference type="PhylomeDB" id="A0A0G4EVM8"/>
<dbReference type="InterPro" id="IPR036324">
    <property type="entry name" value="Mn/Fe_SOD_N_sf"/>
</dbReference>
<dbReference type="AlphaFoldDB" id="A0A0G4EVM8"/>
<comment type="function">
    <text evidence="8">Destroys radicals which are normally produced within the cells and which are toxic to biological systems.</text>
</comment>
<gene>
    <name evidence="11" type="ORF">Vbra_1709</name>
</gene>
<feature type="binding site" evidence="7">
    <location>
        <position position="41"/>
    </location>
    <ligand>
        <name>Mn(2+)</name>
        <dbReference type="ChEBI" id="CHEBI:29035"/>
    </ligand>
</feature>
<comment type="cofactor">
    <cofactor evidence="1">
        <name>Fe cation</name>
        <dbReference type="ChEBI" id="CHEBI:24875"/>
    </cofactor>
</comment>
<feature type="binding site" evidence="7">
    <location>
        <position position="180"/>
    </location>
    <ligand>
        <name>Mn(2+)</name>
        <dbReference type="ChEBI" id="CHEBI:29035"/>
    </ligand>
</feature>
<dbReference type="InterPro" id="IPR019832">
    <property type="entry name" value="Mn/Fe_SOD_C"/>
</dbReference>
<dbReference type="InterPro" id="IPR001189">
    <property type="entry name" value="Mn/Fe_SOD"/>
</dbReference>
<organism evidence="11 12">
    <name type="scientific">Vitrella brassicaformis (strain CCMP3155)</name>
    <dbReference type="NCBI Taxonomy" id="1169540"/>
    <lineage>
        <taxon>Eukaryota</taxon>
        <taxon>Sar</taxon>
        <taxon>Alveolata</taxon>
        <taxon>Colpodellida</taxon>
        <taxon>Vitrellaceae</taxon>
        <taxon>Vitrella</taxon>
    </lineage>
</organism>
<dbReference type="PROSITE" id="PS00088">
    <property type="entry name" value="SOD_MN"/>
    <property type="match status" value="1"/>
</dbReference>
<comment type="catalytic activity">
    <reaction evidence="6 8">
        <text>2 superoxide + 2 H(+) = H2O2 + O2</text>
        <dbReference type="Rhea" id="RHEA:20696"/>
        <dbReference type="ChEBI" id="CHEBI:15378"/>
        <dbReference type="ChEBI" id="CHEBI:15379"/>
        <dbReference type="ChEBI" id="CHEBI:16240"/>
        <dbReference type="ChEBI" id="CHEBI:18421"/>
        <dbReference type="EC" id="1.15.1.1"/>
    </reaction>
</comment>
<evidence type="ECO:0000259" key="9">
    <source>
        <dbReference type="Pfam" id="PF00081"/>
    </source>
</evidence>
<dbReference type="FunFam" id="3.55.40.20:FF:000004">
    <property type="entry name" value="Superoxide dismutase [Fe]"/>
    <property type="match status" value="1"/>
</dbReference>
<keyword evidence="12" id="KW-1185">Reference proteome</keyword>
<dbReference type="GO" id="GO:0046872">
    <property type="term" value="F:metal ion binding"/>
    <property type="evidence" value="ECO:0007669"/>
    <property type="project" value="UniProtKB-KW"/>
</dbReference>
<keyword evidence="5" id="KW-0408">Iron</keyword>
<dbReference type="InParanoid" id="A0A0G4EVM8"/>
<dbReference type="PRINTS" id="PR01703">
    <property type="entry name" value="MNSODISMTASE"/>
</dbReference>
<accession>A0A0G4EVM8</accession>
<dbReference type="GO" id="GO:0005737">
    <property type="term" value="C:cytoplasm"/>
    <property type="evidence" value="ECO:0007669"/>
    <property type="project" value="TreeGrafter"/>
</dbReference>
<protein>
    <recommendedName>
        <fullName evidence="8">Superoxide dismutase</fullName>
        <ecNumber evidence="8">1.15.1.1</ecNumber>
    </recommendedName>
</protein>
<dbReference type="PANTHER" id="PTHR43595">
    <property type="entry name" value="37S RIBOSOMAL PROTEIN S26, MITOCHONDRIAL"/>
    <property type="match status" value="1"/>
</dbReference>
<dbReference type="OMA" id="HNQFWEM"/>
<keyword evidence="3 7" id="KW-0479">Metal-binding</keyword>
<dbReference type="Gene3D" id="3.55.40.20">
    <property type="entry name" value="Iron/manganese superoxide dismutase, C-terminal domain"/>
    <property type="match status" value="1"/>
</dbReference>
<dbReference type="PIRSF" id="PIRSF000349">
    <property type="entry name" value="SODismutase"/>
    <property type="match status" value="1"/>
</dbReference>
<dbReference type="GO" id="GO:0004784">
    <property type="term" value="F:superoxide dismutase activity"/>
    <property type="evidence" value="ECO:0007669"/>
    <property type="project" value="UniProtKB-EC"/>
</dbReference>
<dbReference type="Proteomes" id="UP000041254">
    <property type="component" value="Unassembled WGS sequence"/>
</dbReference>
<proteinExistence type="inferred from homology"/>
<sequence length="222" mass="24654">MSFLSSVPCAMADGDFYKLPDLPYDYGALEPSIDATTMQLHHDKHHATYVKKLNDALKEKKPRATNLADLQAEAMKLGSTVRNNGGGAYNHALFWRMMAPVGKGGEPSEALQKAINAVWGSKEGFQEAFSKAATAVFGSGWAWLIVKKGGLEITTTPNQDNNLMISGSGIPILGIDVWEHAYYLKYNNRRPDYVKEWWKVVNWSEVNNNYENYALKGIPVPA</sequence>
<dbReference type="SUPFAM" id="SSF54719">
    <property type="entry name" value="Fe,Mn superoxide dismutase (SOD), C-terminal domain"/>
    <property type="match status" value="1"/>
</dbReference>
<evidence type="ECO:0000259" key="10">
    <source>
        <dbReference type="Pfam" id="PF02777"/>
    </source>
</evidence>
<dbReference type="InterPro" id="IPR019833">
    <property type="entry name" value="Mn/Fe_SOD_BS"/>
</dbReference>
<evidence type="ECO:0000256" key="4">
    <source>
        <dbReference type="ARBA" id="ARBA00023002"/>
    </source>
</evidence>
<feature type="domain" description="Manganese/iron superoxide dismutase C-terminal" evidence="10">
    <location>
        <begin position="107"/>
        <end position="208"/>
    </location>
</feature>